<evidence type="ECO:0000313" key="4">
    <source>
        <dbReference type="Proteomes" id="UP001596550"/>
    </source>
</evidence>
<keyword evidence="4" id="KW-1185">Reference proteome</keyword>
<reference evidence="4" key="1">
    <citation type="journal article" date="2019" name="Int. J. Syst. Evol. Microbiol.">
        <title>The Global Catalogue of Microorganisms (GCM) 10K type strain sequencing project: providing services to taxonomists for standard genome sequencing and annotation.</title>
        <authorList>
            <consortium name="The Broad Institute Genomics Platform"/>
            <consortium name="The Broad Institute Genome Sequencing Center for Infectious Disease"/>
            <person name="Wu L."/>
            <person name="Ma J."/>
        </authorList>
    </citation>
    <scope>NUCLEOTIDE SEQUENCE [LARGE SCALE GENOMIC DNA]</scope>
    <source>
        <strain evidence="4">CCUG 54781</strain>
    </source>
</reference>
<accession>A0ABW2LVS0</accession>
<dbReference type="PROSITE" id="PS51257">
    <property type="entry name" value="PROKAR_LIPOPROTEIN"/>
    <property type="match status" value="1"/>
</dbReference>
<feature type="domain" description="DUF4142" evidence="2">
    <location>
        <begin position="63"/>
        <end position="195"/>
    </location>
</feature>
<sequence length="203" mass="21784">MKNSILSILAFAAIVACKKSDTTNTESSADTSTVTAPADTGMMTNDSTAVSNGTETQSTLSDQDKKFAEVAAKGGMMEVMAGQLAATNASNEKVKALGEMMVKDHTKANDELKSWAAKVGHQLPTSLDAEKQKVYDDLKAKKGVDFDRKYTDLMVTDHKKTIADFKKQASDGSESSLKSFAEKTIPALEHHLMESEKAKAAVK</sequence>
<evidence type="ECO:0000259" key="2">
    <source>
        <dbReference type="Pfam" id="PF13628"/>
    </source>
</evidence>
<dbReference type="RefSeq" id="WP_378173184.1">
    <property type="nucleotide sequence ID" value="NZ_JBHTCR010000001.1"/>
</dbReference>
<comment type="caution">
    <text evidence="3">The sequence shown here is derived from an EMBL/GenBank/DDBJ whole genome shotgun (WGS) entry which is preliminary data.</text>
</comment>
<dbReference type="PANTHER" id="PTHR38593">
    <property type="entry name" value="BLR2558 PROTEIN"/>
    <property type="match status" value="1"/>
</dbReference>
<dbReference type="InterPro" id="IPR012347">
    <property type="entry name" value="Ferritin-like"/>
</dbReference>
<organism evidence="3 4">
    <name type="scientific">Chryseobacterium zhengzhouense</name>
    <dbReference type="NCBI Taxonomy" id="1636086"/>
    <lineage>
        <taxon>Bacteria</taxon>
        <taxon>Pseudomonadati</taxon>
        <taxon>Bacteroidota</taxon>
        <taxon>Flavobacteriia</taxon>
        <taxon>Flavobacteriales</taxon>
        <taxon>Weeksellaceae</taxon>
        <taxon>Chryseobacterium group</taxon>
        <taxon>Chryseobacterium</taxon>
    </lineage>
</organism>
<dbReference type="Pfam" id="PF13628">
    <property type="entry name" value="DUF4142"/>
    <property type="match status" value="1"/>
</dbReference>
<evidence type="ECO:0000256" key="1">
    <source>
        <dbReference type="SAM" id="MobiDB-lite"/>
    </source>
</evidence>
<protein>
    <submittedName>
        <fullName evidence="3">DUF4142 domain-containing protein</fullName>
    </submittedName>
</protein>
<feature type="compositionally biased region" description="Polar residues" evidence="1">
    <location>
        <begin position="42"/>
        <end position="61"/>
    </location>
</feature>
<dbReference type="Proteomes" id="UP001596550">
    <property type="component" value="Unassembled WGS sequence"/>
</dbReference>
<dbReference type="PANTHER" id="PTHR38593:SF1">
    <property type="entry name" value="BLR2558 PROTEIN"/>
    <property type="match status" value="1"/>
</dbReference>
<dbReference type="EMBL" id="JBHTCR010000001">
    <property type="protein sequence ID" value="MFC7345635.1"/>
    <property type="molecule type" value="Genomic_DNA"/>
</dbReference>
<evidence type="ECO:0000313" key="3">
    <source>
        <dbReference type="EMBL" id="MFC7345635.1"/>
    </source>
</evidence>
<feature type="compositionally biased region" description="Polar residues" evidence="1">
    <location>
        <begin position="22"/>
        <end position="35"/>
    </location>
</feature>
<dbReference type="Gene3D" id="1.20.1260.10">
    <property type="match status" value="1"/>
</dbReference>
<feature type="region of interest" description="Disordered" evidence="1">
    <location>
        <begin position="22"/>
        <end position="64"/>
    </location>
</feature>
<dbReference type="InterPro" id="IPR025419">
    <property type="entry name" value="DUF4142"/>
</dbReference>
<name>A0ABW2LVS0_9FLAO</name>
<proteinExistence type="predicted"/>
<gene>
    <name evidence="3" type="ORF">ACFQO9_02750</name>
</gene>